<dbReference type="Pfam" id="PF08245">
    <property type="entry name" value="Mur_ligase_M"/>
    <property type="match status" value="1"/>
</dbReference>
<reference evidence="3 4" key="1">
    <citation type="submission" date="2019-03" db="EMBL/GenBank/DDBJ databases">
        <title>Genomic Encyclopedia of Archaeal and Bacterial Type Strains, Phase II (KMG-II): from individual species to whole genera.</title>
        <authorList>
            <person name="Goeker M."/>
        </authorList>
    </citation>
    <scope>NUCLEOTIDE SEQUENCE [LARGE SCALE GENOMIC DNA]</scope>
    <source>
        <strain evidence="3 4">DSM 28135</strain>
    </source>
</reference>
<dbReference type="InterPro" id="IPR036565">
    <property type="entry name" value="Mur-like_cat_sf"/>
</dbReference>
<dbReference type="EMBL" id="SOBW01000008">
    <property type="protein sequence ID" value="TDU39536.1"/>
    <property type="molecule type" value="Genomic_DNA"/>
</dbReference>
<dbReference type="Gene3D" id="3.40.50.720">
    <property type="entry name" value="NAD(P)-binding Rossmann-like Domain"/>
    <property type="match status" value="1"/>
</dbReference>
<evidence type="ECO:0000313" key="4">
    <source>
        <dbReference type="Proteomes" id="UP000294689"/>
    </source>
</evidence>
<dbReference type="AlphaFoldDB" id="A0A4V3F897"/>
<protein>
    <submittedName>
        <fullName evidence="3">UDP-N-acetylmuramate: L-alanyl-gamma-D-glutamyl-meso-diaminopimelate ligase</fullName>
    </submittedName>
</protein>
<dbReference type="Gene3D" id="3.90.190.20">
    <property type="entry name" value="Mur ligase, C-terminal domain"/>
    <property type="match status" value="1"/>
</dbReference>
<keyword evidence="3" id="KW-0436">Ligase</keyword>
<dbReference type="OrthoDB" id="9804126at2"/>
<dbReference type="Gene3D" id="3.40.1190.10">
    <property type="entry name" value="Mur-like, catalytic domain"/>
    <property type="match status" value="1"/>
</dbReference>
<dbReference type="GO" id="GO:0005524">
    <property type="term" value="F:ATP binding"/>
    <property type="evidence" value="ECO:0007669"/>
    <property type="project" value="InterPro"/>
</dbReference>
<evidence type="ECO:0000259" key="1">
    <source>
        <dbReference type="Pfam" id="PF01225"/>
    </source>
</evidence>
<dbReference type="RefSeq" id="WP_133757610.1">
    <property type="nucleotide sequence ID" value="NZ_SOBW01000008.1"/>
</dbReference>
<sequence length="451" mass="50621">MNVHFIAIGGSAMHNLAIALHNKGEQVTGSDDEIYEPSKSRLKAKGLLPEYFGWFPEKITTSLDAIVLGMHAKADNPELLKAQELGLKIYSYPEFLYEQSKHKTRVVIGGSHGKTTITSMILHVMHYHDRDVDYMVGAQLEGFDVMVKLTNDNDFIVLEGDEYLSSPIDRRPKFHLYQPNIALLSGIAWDHINVFPTYENYVEQFKIFVDSIVNGGSITYNEEDAEVKRVVEASENTIRKLPYHTPEYTVGNGETLLETPEGPLPIEVFGKHNLNNLAGAKWICQHMGVDEDDFYEAIASFKGASKRLEKIGEGGNSIAFKDFAHSPSKVQATTNAVKEQFPDRTVVACLELHTYSSLNAEFLKEYKGTLDAADVAVVFYSPHAVEIKKLKAVTHEQIATAFERDDLIIYTNPDDFKNFLFSQNFDNKVLLLMSSGTYGGLNFDDVKKMMV</sequence>
<feature type="domain" description="Mur ligase N-terminal catalytic" evidence="1">
    <location>
        <begin position="3"/>
        <end position="103"/>
    </location>
</feature>
<dbReference type="SUPFAM" id="SSF51984">
    <property type="entry name" value="MurCD N-terminal domain"/>
    <property type="match status" value="1"/>
</dbReference>
<name>A0A4V3F897_9FLAO</name>
<dbReference type="GO" id="GO:0016881">
    <property type="term" value="F:acid-amino acid ligase activity"/>
    <property type="evidence" value="ECO:0007669"/>
    <property type="project" value="InterPro"/>
</dbReference>
<dbReference type="PANTHER" id="PTHR43445:SF5">
    <property type="entry name" value="UDP-N-ACETYLMURAMATE--L-ALANYL-GAMMA-D-GLUTAMYL-MESO-2,6-DIAMINOHEPTANDIOATE LIGASE"/>
    <property type="match status" value="1"/>
</dbReference>
<dbReference type="PANTHER" id="PTHR43445">
    <property type="entry name" value="UDP-N-ACETYLMURAMATE--L-ALANINE LIGASE-RELATED"/>
    <property type="match status" value="1"/>
</dbReference>
<accession>A0A4V3F897</accession>
<evidence type="ECO:0000259" key="2">
    <source>
        <dbReference type="Pfam" id="PF08245"/>
    </source>
</evidence>
<keyword evidence="4" id="KW-1185">Reference proteome</keyword>
<dbReference type="InterPro" id="IPR036615">
    <property type="entry name" value="Mur_ligase_C_dom_sf"/>
</dbReference>
<dbReference type="SUPFAM" id="SSF53244">
    <property type="entry name" value="MurD-like peptide ligases, peptide-binding domain"/>
    <property type="match status" value="1"/>
</dbReference>
<organism evidence="3 4">
    <name type="scientific">Gelidibacter sediminis</name>
    <dbReference type="NCBI Taxonomy" id="1608710"/>
    <lineage>
        <taxon>Bacteria</taxon>
        <taxon>Pseudomonadati</taxon>
        <taxon>Bacteroidota</taxon>
        <taxon>Flavobacteriia</taxon>
        <taxon>Flavobacteriales</taxon>
        <taxon>Flavobacteriaceae</taxon>
        <taxon>Gelidibacter</taxon>
    </lineage>
</organism>
<gene>
    <name evidence="3" type="ORF">BXY82_1562</name>
</gene>
<dbReference type="SUPFAM" id="SSF53623">
    <property type="entry name" value="MurD-like peptide ligases, catalytic domain"/>
    <property type="match status" value="1"/>
</dbReference>
<dbReference type="Proteomes" id="UP000294689">
    <property type="component" value="Unassembled WGS sequence"/>
</dbReference>
<dbReference type="InterPro" id="IPR013221">
    <property type="entry name" value="Mur_ligase_cen"/>
</dbReference>
<feature type="domain" description="Mur ligase central" evidence="2">
    <location>
        <begin position="108"/>
        <end position="280"/>
    </location>
</feature>
<evidence type="ECO:0000313" key="3">
    <source>
        <dbReference type="EMBL" id="TDU39536.1"/>
    </source>
</evidence>
<proteinExistence type="predicted"/>
<comment type="caution">
    <text evidence="3">The sequence shown here is derived from an EMBL/GenBank/DDBJ whole genome shotgun (WGS) entry which is preliminary data.</text>
</comment>
<dbReference type="Pfam" id="PF01225">
    <property type="entry name" value="Mur_ligase"/>
    <property type="match status" value="1"/>
</dbReference>
<dbReference type="InterPro" id="IPR050061">
    <property type="entry name" value="MurCDEF_pg_biosynth"/>
</dbReference>
<dbReference type="InterPro" id="IPR000713">
    <property type="entry name" value="Mur_ligase_N"/>
</dbReference>